<dbReference type="SUPFAM" id="SSF46785">
    <property type="entry name" value="Winged helix' DNA-binding domain"/>
    <property type="match status" value="1"/>
</dbReference>
<dbReference type="PROSITE" id="PS50995">
    <property type="entry name" value="HTH_MARR_2"/>
    <property type="match status" value="1"/>
</dbReference>
<keyword evidence="6" id="KW-1185">Reference proteome</keyword>
<dbReference type="PANTHER" id="PTHR33164:SF94">
    <property type="entry name" value="TRANSCRIPTIONAL REGULATORY PROTEIN-RELATED"/>
    <property type="match status" value="1"/>
</dbReference>
<dbReference type="GO" id="GO:0006950">
    <property type="term" value="P:response to stress"/>
    <property type="evidence" value="ECO:0007669"/>
    <property type="project" value="TreeGrafter"/>
</dbReference>
<comment type="caution">
    <text evidence="5">The sequence shown here is derived from an EMBL/GenBank/DDBJ whole genome shotgun (WGS) entry which is preliminary data.</text>
</comment>
<evidence type="ECO:0000256" key="3">
    <source>
        <dbReference type="ARBA" id="ARBA00023163"/>
    </source>
</evidence>
<reference evidence="5 6" key="1">
    <citation type="submission" date="2019-06" db="EMBL/GenBank/DDBJ databases">
        <title>Sequencing the genomes of 1000 actinobacteria strains.</title>
        <authorList>
            <person name="Klenk H.-P."/>
        </authorList>
    </citation>
    <scope>NUCLEOTIDE SEQUENCE [LARGE SCALE GENOMIC DNA]</scope>
    <source>
        <strain evidence="5 6">DSM 18607</strain>
    </source>
</reference>
<gene>
    <name evidence="5" type="ORF">FB458_0905</name>
</gene>
<organism evidence="5 6">
    <name type="scientific">Lapillicoccus jejuensis</name>
    <dbReference type="NCBI Taxonomy" id="402171"/>
    <lineage>
        <taxon>Bacteria</taxon>
        <taxon>Bacillati</taxon>
        <taxon>Actinomycetota</taxon>
        <taxon>Actinomycetes</taxon>
        <taxon>Micrococcales</taxon>
        <taxon>Intrasporangiaceae</taxon>
        <taxon>Lapillicoccus</taxon>
    </lineage>
</organism>
<dbReference type="Proteomes" id="UP000317893">
    <property type="component" value="Unassembled WGS sequence"/>
</dbReference>
<accession>A0A542DXN7</accession>
<dbReference type="InterPro" id="IPR036388">
    <property type="entry name" value="WH-like_DNA-bd_sf"/>
</dbReference>
<sequence>MTRRPIGDPGGTTSDDPLAAIVDAVLDGSRALVAVSARSIAGAKSVTLPQFRMLVVLSEAEDSLTGLAGQLDVAPSTALRMVDRLVAAGLVERSVRPENRRETRLALTSAGRRVVRTVTQRRRRDLRAVLERLDPDRRDAVAAAMADFAAAAEQVWPATGRSLP</sequence>
<feature type="domain" description="HTH marR-type" evidence="4">
    <location>
        <begin position="18"/>
        <end position="150"/>
    </location>
</feature>
<proteinExistence type="predicted"/>
<dbReference type="GO" id="GO:0003700">
    <property type="term" value="F:DNA-binding transcription factor activity"/>
    <property type="evidence" value="ECO:0007669"/>
    <property type="project" value="InterPro"/>
</dbReference>
<dbReference type="InterPro" id="IPR039422">
    <property type="entry name" value="MarR/SlyA-like"/>
</dbReference>
<protein>
    <submittedName>
        <fullName evidence="5">DNA-binding MarR family transcriptional regulator</fullName>
    </submittedName>
</protein>
<evidence type="ECO:0000313" key="6">
    <source>
        <dbReference type="Proteomes" id="UP000317893"/>
    </source>
</evidence>
<name>A0A542DXN7_9MICO</name>
<dbReference type="InterPro" id="IPR023187">
    <property type="entry name" value="Tscrpt_reg_MarR-type_CS"/>
</dbReference>
<evidence type="ECO:0000256" key="1">
    <source>
        <dbReference type="ARBA" id="ARBA00023015"/>
    </source>
</evidence>
<keyword evidence="1" id="KW-0805">Transcription regulation</keyword>
<dbReference type="PROSITE" id="PS01117">
    <property type="entry name" value="HTH_MARR_1"/>
    <property type="match status" value="1"/>
</dbReference>
<dbReference type="Pfam" id="PF01047">
    <property type="entry name" value="MarR"/>
    <property type="match status" value="1"/>
</dbReference>
<dbReference type="InterPro" id="IPR000835">
    <property type="entry name" value="HTH_MarR-typ"/>
</dbReference>
<dbReference type="InterPro" id="IPR036390">
    <property type="entry name" value="WH_DNA-bd_sf"/>
</dbReference>
<dbReference type="GO" id="GO:0003677">
    <property type="term" value="F:DNA binding"/>
    <property type="evidence" value="ECO:0007669"/>
    <property type="project" value="UniProtKB-KW"/>
</dbReference>
<dbReference type="EMBL" id="VFMN01000001">
    <property type="protein sequence ID" value="TQJ07835.1"/>
    <property type="molecule type" value="Genomic_DNA"/>
</dbReference>
<dbReference type="SMART" id="SM00347">
    <property type="entry name" value="HTH_MARR"/>
    <property type="match status" value="1"/>
</dbReference>
<dbReference type="AlphaFoldDB" id="A0A542DXN7"/>
<evidence type="ECO:0000313" key="5">
    <source>
        <dbReference type="EMBL" id="TQJ07835.1"/>
    </source>
</evidence>
<keyword evidence="2 5" id="KW-0238">DNA-binding</keyword>
<keyword evidence="3" id="KW-0804">Transcription</keyword>
<dbReference type="PANTHER" id="PTHR33164">
    <property type="entry name" value="TRANSCRIPTIONAL REGULATOR, MARR FAMILY"/>
    <property type="match status" value="1"/>
</dbReference>
<evidence type="ECO:0000259" key="4">
    <source>
        <dbReference type="PROSITE" id="PS50995"/>
    </source>
</evidence>
<dbReference type="Gene3D" id="1.10.10.10">
    <property type="entry name" value="Winged helix-like DNA-binding domain superfamily/Winged helix DNA-binding domain"/>
    <property type="match status" value="1"/>
</dbReference>
<evidence type="ECO:0000256" key="2">
    <source>
        <dbReference type="ARBA" id="ARBA00023125"/>
    </source>
</evidence>